<gene>
    <name evidence="3" type="ORF">EOD43_21900</name>
</gene>
<keyword evidence="4" id="KW-1185">Reference proteome</keyword>
<dbReference type="FunFam" id="3.40.50.720:FF:000084">
    <property type="entry name" value="Short-chain dehydrogenase reductase"/>
    <property type="match status" value="1"/>
</dbReference>
<dbReference type="AlphaFoldDB" id="A0A437LVG2"/>
<dbReference type="InterPro" id="IPR036291">
    <property type="entry name" value="NAD(P)-bd_dom_sf"/>
</dbReference>
<dbReference type="GO" id="GO:0016616">
    <property type="term" value="F:oxidoreductase activity, acting on the CH-OH group of donors, NAD or NADP as acceptor"/>
    <property type="evidence" value="ECO:0007669"/>
    <property type="project" value="TreeGrafter"/>
</dbReference>
<dbReference type="Gene3D" id="3.40.50.720">
    <property type="entry name" value="NAD(P)-binding Rossmann-like Domain"/>
    <property type="match status" value="1"/>
</dbReference>
<reference evidence="3 4" key="1">
    <citation type="submission" date="2019-01" db="EMBL/GenBank/DDBJ databases">
        <authorList>
            <person name="Chen W.-M."/>
        </authorList>
    </citation>
    <scope>NUCLEOTIDE SEQUENCE [LARGE SCALE GENOMIC DNA]</scope>
    <source>
        <strain evidence="3 4">CCP-7</strain>
    </source>
</reference>
<dbReference type="Pfam" id="PF13561">
    <property type="entry name" value="adh_short_C2"/>
    <property type="match status" value="1"/>
</dbReference>
<protein>
    <submittedName>
        <fullName evidence="3">SDR family oxidoreductase</fullName>
    </submittedName>
</protein>
<dbReference type="SUPFAM" id="SSF51735">
    <property type="entry name" value="NAD(P)-binding Rossmann-fold domains"/>
    <property type="match status" value="1"/>
</dbReference>
<sequence>MDLHLTGKTAVITGGSGGIGYGLVMEFAREGANVVNASRNATFGEEIARRAAAEGLPGKVIAVATDVTDRASVDAMVARANAEFGPVDILINNAGGIATRGGFEEILPEDRAQEIRLNIDGVTNCIQAVSHDMLSRGTGSIVNISSLAALDGQAGYNSVHYGSVKGFVQSLSRTLAYEWGPKGVRVNDIAPGWTVPYDLTDVGEGSAWKRIALRTPAEMEQDLKDGKLRNTPEIPVGRLGRPEDIAKMACFLASDVAGYITGQCVAVCGGVWQN</sequence>
<evidence type="ECO:0000259" key="2">
    <source>
        <dbReference type="SMART" id="SM00822"/>
    </source>
</evidence>
<name>A0A437LVG2_9SPHN</name>
<dbReference type="OrthoDB" id="9789398at2"/>
<proteinExistence type="inferred from homology"/>
<dbReference type="SMART" id="SM00822">
    <property type="entry name" value="PKS_KR"/>
    <property type="match status" value="1"/>
</dbReference>
<dbReference type="EMBL" id="SACN01000005">
    <property type="protein sequence ID" value="RVT89421.1"/>
    <property type="molecule type" value="Genomic_DNA"/>
</dbReference>
<evidence type="ECO:0000313" key="3">
    <source>
        <dbReference type="EMBL" id="RVT89421.1"/>
    </source>
</evidence>
<dbReference type="PANTHER" id="PTHR42760">
    <property type="entry name" value="SHORT-CHAIN DEHYDROGENASES/REDUCTASES FAMILY MEMBER"/>
    <property type="match status" value="1"/>
</dbReference>
<dbReference type="PRINTS" id="PR00081">
    <property type="entry name" value="GDHRDH"/>
</dbReference>
<evidence type="ECO:0000313" key="4">
    <source>
        <dbReference type="Proteomes" id="UP000282971"/>
    </source>
</evidence>
<dbReference type="PRINTS" id="PR00080">
    <property type="entry name" value="SDRFAMILY"/>
</dbReference>
<comment type="similarity">
    <text evidence="1">Belongs to the short-chain dehydrogenases/reductases (SDR) family.</text>
</comment>
<dbReference type="GO" id="GO:0030497">
    <property type="term" value="P:fatty acid elongation"/>
    <property type="evidence" value="ECO:0007669"/>
    <property type="project" value="TreeGrafter"/>
</dbReference>
<dbReference type="InterPro" id="IPR002347">
    <property type="entry name" value="SDR_fam"/>
</dbReference>
<feature type="domain" description="Ketoreductase" evidence="2">
    <location>
        <begin position="8"/>
        <end position="199"/>
    </location>
</feature>
<accession>A0A437LVG2</accession>
<dbReference type="InterPro" id="IPR057326">
    <property type="entry name" value="KR_dom"/>
</dbReference>
<dbReference type="RefSeq" id="WP_127746475.1">
    <property type="nucleotide sequence ID" value="NZ_SACN01000005.1"/>
</dbReference>
<dbReference type="Proteomes" id="UP000282971">
    <property type="component" value="Unassembled WGS sequence"/>
</dbReference>
<dbReference type="PANTHER" id="PTHR42760:SF135">
    <property type="entry name" value="BLL7886 PROTEIN"/>
    <property type="match status" value="1"/>
</dbReference>
<organism evidence="3 4">
    <name type="scientific">Sphingomonas crocodyli</name>
    <dbReference type="NCBI Taxonomy" id="1979270"/>
    <lineage>
        <taxon>Bacteria</taxon>
        <taxon>Pseudomonadati</taxon>
        <taxon>Pseudomonadota</taxon>
        <taxon>Alphaproteobacteria</taxon>
        <taxon>Sphingomonadales</taxon>
        <taxon>Sphingomonadaceae</taxon>
        <taxon>Sphingomonas</taxon>
    </lineage>
</organism>
<dbReference type="CDD" id="cd05233">
    <property type="entry name" value="SDR_c"/>
    <property type="match status" value="1"/>
</dbReference>
<evidence type="ECO:0000256" key="1">
    <source>
        <dbReference type="ARBA" id="ARBA00006484"/>
    </source>
</evidence>
<comment type="caution">
    <text evidence="3">The sequence shown here is derived from an EMBL/GenBank/DDBJ whole genome shotgun (WGS) entry which is preliminary data.</text>
</comment>